<keyword evidence="2" id="KW-0489">Methyltransferase</keyword>
<dbReference type="InterPro" id="IPR048711">
    <property type="entry name" value="WHD_Rv2258c"/>
</dbReference>
<dbReference type="InterPro" id="IPR036388">
    <property type="entry name" value="WH-like_DNA-bd_sf"/>
</dbReference>
<feature type="domain" description="S-adenosylmethionine-dependent methyltransferase Rv2258c-like winged HTH" evidence="1">
    <location>
        <begin position="27"/>
        <end position="99"/>
    </location>
</feature>
<dbReference type="GO" id="GO:0032259">
    <property type="term" value="P:methylation"/>
    <property type="evidence" value="ECO:0007669"/>
    <property type="project" value="UniProtKB-KW"/>
</dbReference>
<dbReference type="Gene3D" id="1.10.10.10">
    <property type="entry name" value="Winged helix-like DNA-binding domain superfamily/Winged helix DNA-binding domain"/>
    <property type="match status" value="1"/>
</dbReference>
<gene>
    <name evidence="2" type="ORF">ACERLL_02440</name>
</gene>
<dbReference type="Pfam" id="PF13489">
    <property type="entry name" value="Methyltransf_23"/>
    <property type="match status" value="1"/>
</dbReference>
<evidence type="ECO:0000313" key="2">
    <source>
        <dbReference type="EMBL" id="MFA9459682.1"/>
    </source>
</evidence>
<dbReference type="SUPFAM" id="SSF53335">
    <property type="entry name" value="S-adenosyl-L-methionine-dependent methyltransferases"/>
    <property type="match status" value="1"/>
</dbReference>
<name>A0ABV4TRQ0_9GAMM</name>
<organism evidence="2 3">
    <name type="scientific">Thiohalorhabdus methylotrophus</name>
    <dbReference type="NCBI Taxonomy" id="3242694"/>
    <lineage>
        <taxon>Bacteria</taxon>
        <taxon>Pseudomonadati</taxon>
        <taxon>Pseudomonadota</taxon>
        <taxon>Gammaproteobacteria</taxon>
        <taxon>Thiohalorhabdales</taxon>
        <taxon>Thiohalorhabdaceae</taxon>
        <taxon>Thiohalorhabdus</taxon>
    </lineage>
</organism>
<proteinExistence type="predicted"/>
<comment type="caution">
    <text evidence="2">The sequence shown here is derived from an EMBL/GenBank/DDBJ whole genome shotgun (WGS) entry which is preliminary data.</text>
</comment>
<dbReference type="Pfam" id="PF21320">
    <property type="entry name" value="WHD_Rv2258c"/>
    <property type="match status" value="1"/>
</dbReference>
<dbReference type="InterPro" id="IPR053173">
    <property type="entry name" value="SAM-binding_MTase"/>
</dbReference>
<dbReference type="RefSeq" id="WP_373654471.1">
    <property type="nucleotide sequence ID" value="NZ_JBGUAW010000002.1"/>
</dbReference>
<keyword evidence="3" id="KW-1185">Reference proteome</keyword>
<dbReference type="CDD" id="cd02440">
    <property type="entry name" value="AdoMet_MTases"/>
    <property type="match status" value="1"/>
</dbReference>
<dbReference type="Gene3D" id="3.40.50.150">
    <property type="entry name" value="Vaccinia Virus protein VP39"/>
    <property type="match status" value="1"/>
</dbReference>
<reference evidence="2 3" key="1">
    <citation type="submission" date="2024-08" db="EMBL/GenBank/DDBJ databases">
        <title>Whole-genome sequencing of halo(alkali)philic microorganisms from hypersaline lakes.</title>
        <authorList>
            <person name="Sorokin D.Y."/>
            <person name="Merkel A.Y."/>
            <person name="Messina E."/>
            <person name="Yakimov M."/>
        </authorList>
    </citation>
    <scope>NUCLEOTIDE SEQUENCE [LARGE SCALE GENOMIC DNA]</scope>
    <source>
        <strain evidence="2 3">Cl-TMA</strain>
    </source>
</reference>
<dbReference type="InterPro" id="IPR036390">
    <property type="entry name" value="WH_DNA-bd_sf"/>
</dbReference>
<accession>A0ABV4TRQ0</accession>
<protein>
    <submittedName>
        <fullName evidence="2">Class I SAM-dependent methyltransferase</fullName>
    </submittedName>
</protein>
<dbReference type="SUPFAM" id="SSF46785">
    <property type="entry name" value="Winged helix' DNA-binding domain"/>
    <property type="match status" value="1"/>
</dbReference>
<dbReference type="PANTHER" id="PTHR45128">
    <property type="entry name" value="METHYLTRANSFERASE TYPE 11"/>
    <property type="match status" value="1"/>
</dbReference>
<dbReference type="GO" id="GO:0008168">
    <property type="term" value="F:methyltransferase activity"/>
    <property type="evidence" value="ECO:0007669"/>
    <property type="project" value="UniProtKB-KW"/>
</dbReference>
<sequence>MLDPRQPDPERTKAFVGQVVSDLGAAFSGVMTNLGHKLGLYRALADAGTLTPGQLAARTGTRERYVREWLSNQAAGGYLDYDPATGTYSLPEEHAAVLAVEDSPVFMAAAFDVASALWHDEDLIAEAFRTGNGIGWHQHHPRLFDGTAAFFRTGYRAHLTDSWIPALEGVEDKLRRGARVADVGCGYGISTILMAQTYPASHFYGFDYHAPSIQVARRNAEEAGVHQRTFFEELDAGQLPNREYDLICFMDCLHDLGDPLGAARRAREALAENGTVMLVEPFAGDSVTDNTNPVGRLFYAASTGFCTPHSLSQEGAAGLGAQAGEQRLRALLAEAGLRHFRRAAETPFNLVLETRP</sequence>
<dbReference type="InterPro" id="IPR029063">
    <property type="entry name" value="SAM-dependent_MTases_sf"/>
</dbReference>
<dbReference type="PANTHER" id="PTHR45128:SF2">
    <property type="entry name" value="METHYLTRANSFERASE DOMAIN-CONTAINING PROTEIN"/>
    <property type="match status" value="1"/>
</dbReference>
<dbReference type="Proteomes" id="UP001575181">
    <property type="component" value="Unassembled WGS sequence"/>
</dbReference>
<evidence type="ECO:0000259" key="1">
    <source>
        <dbReference type="Pfam" id="PF21320"/>
    </source>
</evidence>
<dbReference type="EMBL" id="JBGUAW010000002">
    <property type="protein sequence ID" value="MFA9459682.1"/>
    <property type="molecule type" value="Genomic_DNA"/>
</dbReference>
<keyword evidence="2" id="KW-0808">Transferase</keyword>
<evidence type="ECO:0000313" key="3">
    <source>
        <dbReference type="Proteomes" id="UP001575181"/>
    </source>
</evidence>